<evidence type="ECO:0008006" key="4">
    <source>
        <dbReference type="Google" id="ProtNLM"/>
    </source>
</evidence>
<sequence>MIKHLKRITLILLLLTSFKGFSCDCSTVNNALEFYSSKYVFEGKIVSKVYAADSLTYKVTFDISKHYKNGDTPKTLSFDLKSEAEFSKRWSSCDWTAKKNERWIVYAYENNGQLTFSGMCSNSRAITNLPIQFQEQKMLDNGNSFKIEDYIYQFENDFNYCKNITDINAVLEKGKIKVYIKPFTSLILHIGSDGNLKSVNITKELMSLYDSIYGLRKELTYTNYIPITDFEKDAIELISQVKKWEIKKHNQTKVNVAYLKSIWVNYDTKTNKWSYEL</sequence>
<evidence type="ECO:0000313" key="2">
    <source>
        <dbReference type="EMBL" id="SDW90642.1"/>
    </source>
</evidence>
<gene>
    <name evidence="2" type="ORF">SAMN05444338_105212</name>
</gene>
<accession>A0A1H2XCI1</accession>
<evidence type="ECO:0000313" key="3">
    <source>
        <dbReference type="Proteomes" id="UP000198569"/>
    </source>
</evidence>
<dbReference type="STRING" id="229203.SAMN05444338_105212"/>
<organism evidence="2 3">
    <name type="scientific">Flavobacterium degerlachei</name>
    <dbReference type="NCBI Taxonomy" id="229203"/>
    <lineage>
        <taxon>Bacteria</taxon>
        <taxon>Pseudomonadati</taxon>
        <taxon>Bacteroidota</taxon>
        <taxon>Flavobacteriia</taxon>
        <taxon>Flavobacteriales</taxon>
        <taxon>Flavobacteriaceae</taxon>
        <taxon>Flavobacterium</taxon>
    </lineage>
</organism>
<feature type="signal peptide" evidence="1">
    <location>
        <begin position="1"/>
        <end position="22"/>
    </location>
</feature>
<dbReference type="SUPFAM" id="SSF50242">
    <property type="entry name" value="TIMP-like"/>
    <property type="match status" value="1"/>
</dbReference>
<evidence type="ECO:0000256" key="1">
    <source>
        <dbReference type="SAM" id="SignalP"/>
    </source>
</evidence>
<name>A0A1H2XCI1_9FLAO</name>
<proteinExistence type="predicted"/>
<feature type="chain" id="PRO_5011633194" description="Tissue inhibitor of metalloproteinase" evidence="1">
    <location>
        <begin position="23"/>
        <end position="277"/>
    </location>
</feature>
<dbReference type="Proteomes" id="UP000198569">
    <property type="component" value="Unassembled WGS sequence"/>
</dbReference>
<reference evidence="3" key="1">
    <citation type="submission" date="2016-10" db="EMBL/GenBank/DDBJ databases">
        <authorList>
            <person name="Varghese N."/>
            <person name="Submissions S."/>
        </authorList>
    </citation>
    <scope>NUCLEOTIDE SEQUENCE [LARGE SCALE GENOMIC DNA]</scope>
    <source>
        <strain evidence="3">DSM 15718</strain>
    </source>
</reference>
<dbReference type="InterPro" id="IPR008993">
    <property type="entry name" value="TIMP-like_OB-fold"/>
</dbReference>
<dbReference type="AlphaFoldDB" id="A0A1H2XCI1"/>
<protein>
    <recommendedName>
        <fullName evidence="4">Tissue inhibitor of metalloproteinase</fullName>
    </recommendedName>
</protein>
<dbReference type="EMBL" id="FNMV01000005">
    <property type="protein sequence ID" value="SDW90642.1"/>
    <property type="molecule type" value="Genomic_DNA"/>
</dbReference>
<keyword evidence="1" id="KW-0732">Signal</keyword>
<keyword evidence="3" id="KW-1185">Reference proteome</keyword>
<dbReference type="Gene3D" id="2.40.50.120">
    <property type="match status" value="1"/>
</dbReference>